<dbReference type="GO" id="GO:0005737">
    <property type="term" value="C:cytoplasm"/>
    <property type="evidence" value="ECO:0007669"/>
    <property type="project" value="UniProtKB-SubCell"/>
</dbReference>
<name>A0A0H5RDL4_9EUKA</name>
<dbReference type="InterPro" id="IPR027974">
    <property type="entry name" value="DUF4470"/>
</dbReference>
<dbReference type="PANTHER" id="PTHR22118:SF14">
    <property type="entry name" value="DYNEIN AXONEMAL ASSEMBLY FACTOR 3"/>
    <property type="match status" value="1"/>
</dbReference>
<comment type="subcellular location">
    <subcellularLocation>
        <location evidence="1">Cytoplasm</location>
    </subcellularLocation>
</comment>
<organism evidence="7">
    <name type="scientific">Spongospora subterranea</name>
    <dbReference type="NCBI Taxonomy" id="70186"/>
    <lineage>
        <taxon>Eukaryota</taxon>
        <taxon>Sar</taxon>
        <taxon>Rhizaria</taxon>
        <taxon>Endomyxa</taxon>
        <taxon>Phytomyxea</taxon>
        <taxon>Plasmodiophorida</taxon>
        <taxon>Plasmodiophoridae</taxon>
        <taxon>Spongospora</taxon>
    </lineage>
</organism>
<dbReference type="PANTHER" id="PTHR22118">
    <property type="entry name" value="DYNEIN ASSEMBLY FACTOR 3, AXONEMAL"/>
    <property type="match status" value="1"/>
</dbReference>
<dbReference type="EMBL" id="HACM01011399">
    <property type="protein sequence ID" value="CRZ11841.1"/>
    <property type="molecule type" value="Transcribed_RNA"/>
</dbReference>
<sequence length="408" mass="46332">MTDFISGIGTAPSWGLSPARCFTSLPGIDPTIPCKIVALGAGNIGHILYTSATSKSTAELFVAYDDTESLARDLLLLSIAMDTDIAETERSELFLECFANLMLREKTDAYLGQQTQKLIQNISNCIENPGDRFFSLVDLNNLKFKELDDLKSSLKSINDPPKCDIENLRDHRLRSYYAERYDVRQNLVDWDFVMNLKKKAMIVNKLHFTQWRMTGQAFEVRDSKYTIPNKTLLTYRNAKQKSNGKSVRVLGYWGDIIVSPYISFGVEAPNAPELFQVQGDRYQHSAVDVSKHNIQEVFKYMRSELPHSTVKIVPIMGLDRLTSKSKFRNAFDLVYMPIQSSKDMADPVLKLLLKPGGRVAVESFDFIASMPEKQRSLYNNKIKQLAIAAKFEECPTDNSTEHQLYFTI</sequence>
<dbReference type="InterPro" id="IPR028235">
    <property type="entry name" value="DNAAF3_C"/>
</dbReference>
<protein>
    <recommendedName>
        <fullName evidence="8">Dynein assembly factor 3, axonemal homolog</fullName>
    </recommendedName>
</protein>
<evidence type="ECO:0000256" key="4">
    <source>
        <dbReference type="ARBA" id="ARBA00022794"/>
    </source>
</evidence>
<dbReference type="GO" id="GO:0044458">
    <property type="term" value="P:motile cilium assembly"/>
    <property type="evidence" value="ECO:0007669"/>
    <property type="project" value="TreeGrafter"/>
</dbReference>
<feature type="domain" description="Dynein assembly factor 3 C-terminal" evidence="6">
    <location>
        <begin position="138"/>
        <end position="305"/>
    </location>
</feature>
<proteinExistence type="inferred from homology"/>
<dbReference type="Pfam" id="PF14740">
    <property type="entry name" value="DUF4471"/>
    <property type="match status" value="1"/>
</dbReference>
<comment type="similarity">
    <text evidence="2">Belongs to the DNAAF3 family.</text>
</comment>
<dbReference type="Pfam" id="PF14737">
    <property type="entry name" value="DUF4470"/>
    <property type="match status" value="1"/>
</dbReference>
<reference evidence="7" key="1">
    <citation type="submission" date="2015-04" db="EMBL/GenBank/DDBJ databases">
        <title>The genome sequence of the plant pathogenic Rhizarian Plasmodiophora brassicae reveals insights in its biotrophic life cycle and the origin of chitin synthesis.</title>
        <authorList>
            <person name="Schwelm A."/>
            <person name="Fogelqvist J."/>
            <person name="Knaust A."/>
            <person name="Julke S."/>
            <person name="Lilja T."/>
            <person name="Dhandapani V."/>
            <person name="Bonilla-Rosso G."/>
            <person name="Karlsson M."/>
            <person name="Shevchenko A."/>
            <person name="Choi S.R."/>
            <person name="Kim H.G."/>
            <person name="Park J.Y."/>
            <person name="Lim Y.P."/>
            <person name="Ludwig-Muller J."/>
            <person name="Dixelius C."/>
        </authorList>
    </citation>
    <scope>NUCLEOTIDE SEQUENCE</scope>
    <source>
        <tissue evidence="7">Potato root galls</tissue>
    </source>
</reference>
<keyword evidence="3" id="KW-0963">Cytoplasm</keyword>
<evidence type="ECO:0000256" key="3">
    <source>
        <dbReference type="ARBA" id="ARBA00022490"/>
    </source>
</evidence>
<evidence type="ECO:0000259" key="5">
    <source>
        <dbReference type="Pfam" id="PF14737"/>
    </source>
</evidence>
<dbReference type="InterPro" id="IPR039304">
    <property type="entry name" value="DNAAF3"/>
</dbReference>
<evidence type="ECO:0000313" key="7">
    <source>
        <dbReference type="EMBL" id="CRZ11841.1"/>
    </source>
</evidence>
<dbReference type="AlphaFoldDB" id="A0A0H5RDL4"/>
<evidence type="ECO:0000259" key="6">
    <source>
        <dbReference type="Pfam" id="PF14740"/>
    </source>
</evidence>
<evidence type="ECO:0000256" key="1">
    <source>
        <dbReference type="ARBA" id="ARBA00004496"/>
    </source>
</evidence>
<dbReference type="GO" id="GO:0070286">
    <property type="term" value="P:axonemal dynein complex assembly"/>
    <property type="evidence" value="ECO:0007669"/>
    <property type="project" value="InterPro"/>
</dbReference>
<accession>A0A0H5RDL4</accession>
<keyword evidence="4" id="KW-0970">Cilium biogenesis/degradation</keyword>
<evidence type="ECO:0000256" key="2">
    <source>
        <dbReference type="ARBA" id="ARBA00010449"/>
    </source>
</evidence>
<evidence type="ECO:0008006" key="8">
    <source>
        <dbReference type="Google" id="ProtNLM"/>
    </source>
</evidence>
<feature type="domain" description="DUF4470" evidence="5">
    <location>
        <begin position="14"/>
        <end position="103"/>
    </location>
</feature>